<protein>
    <submittedName>
        <fullName evidence="2">Uncharacterized protein</fullName>
    </submittedName>
</protein>
<proteinExistence type="predicted"/>
<feature type="compositionally biased region" description="Basic and acidic residues" evidence="1">
    <location>
        <begin position="149"/>
        <end position="159"/>
    </location>
</feature>
<dbReference type="EMBL" id="WHWB01034187">
    <property type="protein sequence ID" value="KAJ7412919.1"/>
    <property type="molecule type" value="Genomic_DNA"/>
</dbReference>
<evidence type="ECO:0000313" key="3">
    <source>
        <dbReference type="Proteomes" id="UP001145742"/>
    </source>
</evidence>
<accession>A0ABQ9D0T5</accession>
<evidence type="ECO:0000256" key="1">
    <source>
        <dbReference type="SAM" id="MobiDB-lite"/>
    </source>
</evidence>
<dbReference type="Proteomes" id="UP001145742">
    <property type="component" value="Unassembled WGS sequence"/>
</dbReference>
<evidence type="ECO:0000313" key="2">
    <source>
        <dbReference type="EMBL" id="KAJ7412919.1"/>
    </source>
</evidence>
<name>A0ABQ9D0T5_9PASS</name>
<feature type="region of interest" description="Disordered" evidence="1">
    <location>
        <begin position="143"/>
        <end position="165"/>
    </location>
</feature>
<organism evidence="2 3">
    <name type="scientific">Willisornis vidua</name>
    <name type="common">Xingu scale-backed antbird</name>
    <dbReference type="NCBI Taxonomy" id="1566151"/>
    <lineage>
        <taxon>Eukaryota</taxon>
        <taxon>Metazoa</taxon>
        <taxon>Chordata</taxon>
        <taxon>Craniata</taxon>
        <taxon>Vertebrata</taxon>
        <taxon>Euteleostomi</taxon>
        <taxon>Archelosauria</taxon>
        <taxon>Archosauria</taxon>
        <taxon>Dinosauria</taxon>
        <taxon>Saurischia</taxon>
        <taxon>Theropoda</taxon>
        <taxon>Coelurosauria</taxon>
        <taxon>Aves</taxon>
        <taxon>Neognathae</taxon>
        <taxon>Neoaves</taxon>
        <taxon>Telluraves</taxon>
        <taxon>Australaves</taxon>
        <taxon>Passeriformes</taxon>
        <taxon>Thamnophilidae</taxon>
        <taxon>Willisornis</taxon>
    </lineage>
</organism>
<comment type="caution">
    <text evidence="2">The sequence shown here is derived from an EMBL/GenBank/DDBJ whole genome shotgun (WGS) entry which is preliminary data.</text>
</comment>
<reference evidence="2" key="1">
    <citation type="submission" date="2019-10" db="EMBL/GenBank/DDBJ databases">
        <authorList>
            <person name="Soares A.E.R."/>
            <person name="Aleixo A."/>
            <person name="Schneider P."/>
            <person name="Miyaki C.Y."/>
            <person name="Schneider M.P."/>
            <person name="Mello C."/>
            <person name="Vasconcelos A.T.R."/>
        </authorList>
    </citation>
    <scope>NUCLEOTIDE SEQUENCE</scope>
    <source>
        <tissue evidence="2">Muscle</tissue>
    </source>
</reference>
<gene>
    <name evidence="2" type="ORF">WISP_94045</name>
</gene>
<keyword evidence="3" id="KW-1185">Reference proteome</keyword>
<sequence>MPLAFFTTWAHAGSFSVAVDQHPQVVFCLAPFKALISHPEALNRVVVTQGLDLALGLVEPYTVIVSSTILSVQTPLLPTLQQIITPTQLGVICELTEGALNAPSRSSLKTLNRIGPNIEPWGNPLLTGCQLDVTPFTTWPGHPASILPSEKHTHPHHEVLPSPTD</sequence>